<evidence type="ECO:0000313" key="3">
    <source>
        <dbReference type="EMBL" id="KAK8867707.1"/>
    </source>
</evidence>
<dbReference type="EMBL" id="JAPCWZ010000004">
    <property type="protein sequence ID" value="KAK8867707.1"/>
    <property type="molecule type" value="Genomic_DNA"/>
</dbReference>
<feature type="transmembrane region" description="Helical" evidence="2">
    <location>
        <begin position="58"/>
        <end position="75"/>
    </location>
</feature>
<feature type="region of interest" description="Disordered" evidence="1">
    <location>
        <begin position="1"/>
        <end position="29"/>
    </location>
</feature>
<keyword evidence="2" id="KW-0472">Membrane</keyword>
<keyword evidence="2" id="KW-0812">Transmembrane</keyword>
<feature type="transmembrane region" description="Helical" evidence="2">
    <location>
        <begin position="95"/>
        <end position="114"/>
    </location>
</feature>
<feature type="compositionally biased region" description="Polar residues" evidence="1">
    <location>
        <begin position="11"/>
        <end position="27"/>
    </location>
</feature>
<evidence type="ECO:0000256" key="1">
    <source>
        <dbReference type="SAM" id="MobiDB-lite"/>
    </source>
</evidence>
<feature type="transmembrane region" description="Helical" evidence="2">
    <location>
        <begin position="32"/>
        <end position="51"/>
    </location>
</feature>
<organism evidence="3 4">
    <name type="scientific">Apiospora arundinis</name>
    <dbReference type="NCBI Taxonomy" id="335852"/>
    <lineage>
        <taxon>Eukaryota</taxon>
        <taxon>Fungi</taxon>
        <taxon>Dikarya</taxon>
        <taxon>Ascomycota</taxon>
        <taxon>Pezizomycotina</taxon>
        <taxon>Sordariomycetes</taxon>
        <taxon>Xylariomycetidae</taxon>
        <taxon>Amphisphaeriales</taxon>
        <taxon>Apiosporaceae</taxon>
        <taxon>Apiospora</taxon>
    </lineage>
</organism>
<keyword evidence="2" id="KW-1133">Transmembrane helix</keyword>
<keyword evidence="4" id="KW-1185">Reference proteome</keyword>
<accession>A0ABR2IS89</accession>
<evidence type="ECO:0000313" key="4">
    <source>
        <dbReference type="Proteomes" id="UP001390339"/>
    </source>
</evidence>
<gene>
    <name evidence="3" type="ORF">PGQ11_006285</name>
</gene>
<reference evidence="3 4" key="1">
    <citation type="journal article" date="2024" name="IMA Fungus">
        <title>Apiospora arundinis, a panoply of carbohydrate-active enzymes and secondary metabolites.</title>
        <authorList>
            <person name="Sorensen T."/>
            <person name="Petersen C."/>
            <person name="Muurmann A.T."/>
            <person name="Christiansen J.V."/>
            <person name="Brundto M.L."/>
            <person name="Overgaard C.K."/>
            <person name="Boysen A.T."/>
            <person name="Wollenberg R.D."/>
            <person name="Larsen T.O."/>
            <person name="Sorensen J.L."/>
            <person name="Nielsen K.L."/>
            <person name="Sondergaard T.E."/>
        </authorList>
    </citation>
    <scope>NUCLEOTIDE SEQUENCE [LARGE SCALE GENOMIC DNA]</scope>
    <source>
        <strain evidence="3 4">AAU 773</strain>
    </source>
</reference>
<name>A0ABR2IS89_9PEZI</name>
<proteinExistence type="predicted"/>
<dbReference type="Proteomes" id="UP001390339">
    <property type="component" value="Unassembled WGS sequence"/>
</dbReference>
<protein>
    <submittedName>
        <fullName evidence="3">Uncharacterized protein</fullName>
    </submittedName>
</protein>
<sequence>MKKDQSAGAPQATQRQQDPSTARSSWASPKPLASKDTVLYMGLLVALLFICRQQLDSITITSIPLFVFLKFWTLFLSRYVQDLHYAVRTSYKPPFLYHDPKLAALLAVISFVILQQGKLGLGFFTYQAEACYCIGYWLEWWTGVIGFLFSLLGCTTDDETRYVPVSLFSFGLQANGVGGVGVELGALPPPYSDEAIGRRLGCIGRFRCYIAHQCRKLEQYLRGMGIRTEQSHLRKQSDKQE</sequence>
<comment type="caution">
    <text evidence="3">The sequence shown here is derived from an EMBL/GenBank/DDBJ whole genome shotgun (WGS) entry which is preliminary data.</text>
</comment>
<evidence type="ECO:0000256" key="2">
    <source>
        <dbReference type="SAM" id="Phobius"/>
    </source>
</evidence>